<protein>
    <submittedName>
        <fullName evidence="2">Uncharacterized protein</fullName>
    </submittedName>
</protein>
<dbReference type="AlphaFoldDB" id="A0A9Q0S6H7"/>
<dbReference type="EMBL" id="WJQU01000001">
    <property type="protein sequence ID" value="KAJ6645305.1"/>
    <property type="molecule type" value="Genomic_DNA"/>
</dbReference>
<feature type="chain" id="PRO_5040493244" evidence="1">
    <location>
        <begin position="20"/>
        <end position="123"/>
    </location>
</feature>
<organism evidence="2 3">
    <name type="scientific">Pseudolycoriella hygida</name>
    <dbReference type="NCBI Taxonomy" id="35572"/>
    <lineage>
        <taxon>Eukaryota</taxon>
        <taxon>Metazoa</taxon>
        <taxon>Ecdysozoa</taxon>
        <taxon>Arthropoda</taxon>
        <taxon>Hexapoda</taxon>
        <taxon>Insecta</taxon>
        <taxon>Pterygota</taxon>
        <taxon>Neoptera</taxon>
        <taxon>Endopterygota</taxon>
        <taxon>Diptera</taxon>
        <taxon>Nematocera</taxon>
        <taxon>Sciaroidea</taxon>
        <taxon>Sciaridae</taxon>
        <taxon>Pseudolycoriella</taxon>
    </lineage>
</organism>
<reference evidence="2" key="1">
    <citation type="submission" date="2022-07" db="EMBL/GenBank/DDBJ databases">
        <authorList>
            <person name="Trinca V."/>
            <person name="Uliana J.V.C."/>
            <person name="Torres T.T."/>
            <person name="Ward R.J."/>
            <person name="Monesi N."/>
        </authorList>
    </citation>
    <scope>NUCLEOTIDE SEQUENCE</scope>
    <source>
        <strain evidence="2">HSMRA1968</strain>
        <tissue evidence="2">Whole embryos</tissue>
    </source>
</reference>
<accession>A0A9Q0S6H7</accession>
<evidence type="ECO:0000256" key="1">
    <source>
        <dbReference type="SAM" id="SignalP"/>
    </source>
</evidence>
<keyword evidence="3" id="KW-1185">Reference proteome</keyword>
<proteinExistence type="predicted"/>
<evidence type="ECO:0000313" key="3">
    <source>
        <dbReference type="Proteomes" id="UP001151699"/>
    </source>
</evidence>
<keyword evidence="1" id="KW-0732">Signal</keyword>
<name>A0A9Q0S6H7_9DIPT</name>
<sequence length="123" mass="13603">MKFVINVFTNLLLVYMVLCTVVEIMAETNNAIPMGEVSVERNLMDAIGNRLNSGGAEVRECSKMGVKCRFCRYTNANNGNTSIYVISPCCEKLYCINLAPENVSNDYPCTLISGDCTSHLDMN</sequence>
<gene>
    <name evidence="2" type="ORF">Bhyg_00509</name>
</gene>
<dbReference type="Proteomes" id="UP001151699">
    <property type="component" value="Chromosome A"/>
</dbReference>
<comment type="caution">
    <text evidence="2">The sequence shown here is derived from an EMBL/GenBank/DDBJ whole genome shotgun (WGS) entry which is preliminary data.</text>
</comment>
<evidence type="ECO:0000313" key="2">
    <source>
        <dbReference type="EMBL" id="KAJ6645305.1"/>
    </source>
</evidence>
<feature type="signal peptide" evidence="1">
    <location>
        <begin position="1"/>
        <end position="19"/>
    </location>
</feature>